<dbReference type="InParanoid" id="W0RK81"/>
<evidence type="ECO:0000313" key="2">
    <source>
        <dbReference type="EMBL" id="AHG90715.1"/>
    </source>
</evidence>
<dbReference type="KEGG" id="gba:J421_3178"/>
<sequence length="112" mass="11913">MSVSEQDLRHIASLARLGLAPERVPALLAELNGILAHMEVLSGVDTSDVDPVLGVGAGGMRLRADEGEPYPLARGRDEFAPDPRDGFFLVPRLATHVDVGQTEAEAVVEDEA</sequence>
<dbReference type="GO" id="GO:0006412">
    <property type="term" value="P:translation"/>
    <property type="evidence" value="ECO:0007669"/>
    <property type="project" value="UniProtKB-UniRule"/>
</dbReference>
<evidence type="ECO:0000313" key="3">
    <source>
        <dbReference type="Proteomes" id="UP000019151"/>
    </source>
</evidence>
<dbReference type="Gene3D" id="1.10.20.60">
    <property type="entry name" value="Glu-tRNAGln amidotransferase C subunit, N-terminal domain"/>
    <property type="match status" value="1"/>
</dbReference>
<dbReference type="SUPFAM" id="SSF141000">
    <property type="entry name" value="Glu-tRNAGln amidotransferase C subunit"/>
    <property type="match status" value="1"/>
</dbReference>
<comment type="catalytic activity">
    <reaction evidence="1">
        <text>L-glutamyl-tRNA(Gln) + L-glutamine + ATP + H2O = L-glutaminyl-tRNA(Gln) + L-glutamate + ADP + phosphate + H(+)</text>
        <dbReference type="Rhea" id="RHEA:17521"/>
        <dbReference type="Rhea" id="RHEA-COMP:9681"/>
        <dbReference type="Rhea" id="RHEA-COMP:9684"/>
        <dbReference type="ChEBI" id="CHEBI:15377"/>
        <dbReference type="ChEBI" id="CHEBI:15378"/>
        <dbReference type="ChEBI" id="CHEBI:29985"/>
        <dbReference type="ChEBI" id="CHEBI:30616"/>
        <dbReference type="ChEBI" id="CHEBI:43474"/>
        <dbReference type="ChEBI" id="CHEBI:58359"/>
        <dbReference type="ChEBI" id="CHEBI:78520"/>
        <dbReference type="ChEBI" id="CHEBI:78521"/>
        <dbReference type="ChEBI" id="CHEBI:456216"/>
    </reaction>
</comment>
<comment type="catalytic activity">
    <reaction evidence="1">
        <text>L-aspartyl-tRNA(Asn) + L-glutamine + ATP + H2O = L-asparaginyl-tRNA(Asn) + L-glutamate + ADP + phosphate + 2 H(+)</text>
        <dbReference type="Rhea" id="RHEA:14513"/>
        <dbReference type="Rhea" id="RHEA-COMP:9674"/>
        <dbReference type="Rhea" id="RHEA-COMP:9677"/>
        <dbReference type="ChEBI" id="CHEBI:15377"/>
        <dbReference type="ChEBI" id="CHEBI:15378"/>
        <dbReference type="ChEBI" id="CHEBI:29985"/>
        <dbReference type="ChEBI" id="CHEBI:30616"/>
        <dbReference type="ChEBI" id="CHEBI:43474"/>
        <dbReference type="ChEBI" id="CHEBI:58359"/>
        <dbReference type="ChEBI" id="CHEBI:78515"/>
        <dbReference type="ChEBI" id="CHEBI:78516"/>
        <dbReference type="ChEBI" id="CHEBI:456216"/>
    </reaction>
</comment>
<dbReference type="NCBIfam" id="TIGR00135">
    <property type="entry name" value="gatC"/>
    <property type="match status" value="1"/>
</dbReference>
<dbReference type="Proteomes" id="UP000019151">
    <property type="component" value="Chromosome"/>
</dbReference>
<dbReference type="OrthoDB" id="9794326at2"/>
<accession>W0RK81</accession>
<dbReference type="EMBL" id="CP007128">
    <property type="protein sequence ID" value="AHG90715.1"/>
    <property type="molecule type" value="Genomic_DNA"/>
</dbReference>
<dbReference type="GO" id="GO:0016740">
    <property type="term" value="F:transferase activity"/>
    <property type="evidence" value="ECO:0007669"/>
    <property type="project" value="UniProtKB-KW"/>
</dbReference>
<dbReference type="STRING" id="861299.J421_3178"/>
<dbReference type="EC" id="6.3.5.-" evidence="1"/>
<dbReference type="FunCoup" id="W0RK81">
    <property type="interactions" value="467"/>
</dbReference>
<dbReference type="GO" id="GO:0005524">
    <property type="term" value="F:ATP binding"/>
    <property type="evidence" value="ECO:0007669"/>
    <property type="project" value="UniProtKB-KW"/>
</dbReference>
<dbReference type="GO" id="GO:0050566">
    <property type="term" value="F:asparaginyl-tRNA synthase (glutamine-hydrolyzing) activity"/>
    <property type="evidence" value="ECO:0007669"/>
    <property type="project" value="RHEA"/>
</dbReference>
<dbReference type="HAMAP" id="MF_00122">
    <property type="entry name" value="GatC"/>
    <property type="match status" value="1"/>
</dbReference>
<comment type="similarity">
    <text evidence="1">Belongs to the GatC family.</text>
</comment>
<dbReference type="HOGENOM" id="CLU_105899_6_1_0"/>
<keyword evidence="2" id="KW-0808">Transferase</keyword>
<comment type="subunit">
    <text evidence="1">Heterotrimer of A, B and C subunits.</text>
</comment>
<dbReference type="AlphaFoldDB" id="W0RK81"/>
<protein>
    <recommendedName>
        <fullName evidence="1">Aspartyl/glutamyl-tRNA(Asn/Gln) amidotransferase subunit C</fullName>
        <shortName evidence="1">Asp/Glu-ADT subunit C</shortName>
        <ecNumber evidence="1">6.3.5.-</ecNumber>
    </recommendedName>
</protein>
<name>W0RK81_9BACT</name>
<keyword evidence="1" id="KW-0436">Ligase</keyword>
<evidence type="ECO:0000256" key="1">
    <source>
        <dbReference type="HAMAP-Rule" id="MF_00122"/>
    </source>
</evidence>
<dbReference type="eggNOG" id="COG0721">
    <property type="taxonomic scope" value="Bacteria"/>
</dbReference>
<keyword evidence="1" id="KW-0547">Nucleotide-binding</keyword>
<keyword evidence="1" id="KW-0067">ATP-binding</keyword>
<reference evidence="2 3" key="1">
    <citation type="journal article" date="2014" name="Genome Announc.">
        <title>Genome Sequence and Methylome of Soil Bacterium Gemmatirosa kalamazoonensis KBS708T, a Member of the Rarely Cultivated Gemmatimonadetes Phylum.</title>
        <authorList>
            <person name="Debruyn J.M."/>
            <person name="Radosevich M."/>
            <person name="Wommack K.E."/>
            <person name="Polson S.W."/>
            <person name="Hauser L.J."/>
            <person name="Fawaz M.N."/>
            <person name="Korlach J."/>
            <person name="Tsai Y.C."/>
        </authorList>
    </citation>
    <scope>NUCLEOTIDE SEQUENCE [LARGE SCALE GENOMIC DNA]</scope>
    <source>
        <strain evidence="2 3">KBS708</strain>
    </source>
</reference>
<keyword evidence="3" id="KW-1185">Reference proteome</keyword>
<organism evidence="2 3">
    <name type="scientific">Gemmatirosa kalamazoonensis</name>
    <dbReference type="NCBI Taxonomy" id="861299"/>
    <lineage>
        <taxon>Bacteria</taxon>
        <taxon>Pseudomonadati</taxon>
        <taxon>Gemmatimonadota</taxon>
        <taxon>Gemmatimonadia</taxon>
        <taxon>Gemmatimonadales</taxon>
        <taxon>Gemmatimonadaceae</taxon>
        <taxon>Gemmatirosa</taxon>
    </lineage>
</organism>
<dbReference type="Pfam" id="PF02686">
    <property type="entry name" value="GatC"/>
    <property type="match status" value="1"/>
</dbReference>
<gene>
    <name evidence="1" type="primary">gatC</name>
    <name evidence="2" type="ORF">J421_3178</name>
</gene>
<dbReference type="InterPro" id="IPR036113">
    <property type="entry name" value="Asp/Glu-ADT_sf_sub_c"/>
</dbReference>
<comment type="function">
    <text evidence="1">Allows the formation of correctly charged Asn-tRNA(Asn) or Gln-tRNA(Gln) through the transamidation of misacylated Asp-tRNA(Asn) or Glu-tRNA(Gln) in organisms which lack either or both of asparaginyl-tRNA or glutaminyl-tRNA synthetases. The reaction takes place in the presence of glutamine and ATP through an activated phospho-Asp-tRNA(Asn) or phospho-Glu-tRNA(Gln).</text>
</comment>
<keyword evidence="1" id="KW-0648">Protein biosynthesis</keyword>
<proteinExistence type="inferred from homology"/>
<dbReference type="RefSeq" id="WP_025412181.1">
    <property type="nucleotide sequence ID" value="NZ_CP007128.1"/>
</dbReference>
<dbReference type="GO" id="GO:0006450">
    <property type="term" value="P:regulation of translational fidelity"/>
    <property type="evidence" value="ECO:0007669"/>
    <property type="project" value="InterPro"/>
</dbReference>
<dbReference type="GO" id="GO:0050567">
    <property type="term" value="F:glutaminyl-tRNA synthase (glutamine-hydrolyzing) activity"/>
    <property type="evidence" value="ECO:0007669"/>
    <property type="project" value="UniProtKB-UniRule"/>
</dbReference>
<dbReference type="InterPro" id="IPR003837">
    <property type="entry name" value="GatC"/>
</dbReference>